<proteinExistence type="predicted"/>
<keyword evidence="1" id="KW-0378">Hydrolase</keyword>
<dbReference type="InterPro" id="IPR011650">
    <property type="entry name" value="Peptidase_M20_dimer"/>
</dbReference>
<dbReference type="NCBIfam" id="TIGR01891">
    <property type="entry name" value="amidohydrolases"/>
    <property type="match status" value="1"/>
</dbReference>
<protein>
    <submittedName>
        <fullName evidence="4">Peptidase M20</fullName>
    </submittedName>
</protein>
<name>A0ABN4YJI1_9GAMM</name>
<feature type="chain" id="PRO_5046024404" evidence="2">
    <location>
        <begin position="32"/>
        <end position="449"/>
    </location>
</feature>
<feature type="signal peptide" evidence="2">
    <location>
        <begin position="1"/>
        <end position="31"/>
    </location>
</feature>
<dbReference type="EMBL" id="CP020472">
    <property type="protein sequence ID" value="ARD20907.1"/>
    <property type="molecule type" value="Genomic_DNA"/>
</dbReference>
<sequence>MKLPARFAAIPVSLSFTLALATALSSTSLYAENFDASVMKSMPKLEALYTHLHQFPELSYQEKNTSARMAKELSELGFDVTDNFGGYGVVGIYKNGSGPTVMIRADIDGLPIVEQTGKSYASKVTTVDEHNNTVGIMHGCGHDIHMTSFIGAAEQLMKHKSDWKGTLMMVAQPAEEVGGGAKAMLKQGLFSKFPTPDSVIGLHVSAGIPAGKVGVVSGYALANVDSVDITIKGKGGHGAYPHLTIDPVVIAARTVLALQTIPSREVSPLEPNVVTVGSIHGGSKHNIISNEVKLQLTLRSYNPDVREQQIAAIKRITKGIALSAGLPEELAPEVYVHDDETIPSTYNEPQLAAKVQASIETEIGKDNVVIAPPVMAGEDFGLYGRTEQNVPITLFWLGGVEPQKYQASLDSGEPLPSLHSSQFAPDYPLTIKTGVRAMTRTAMDLFNGK</sequence>
<dbReference type="SUPFAM" id="SSF53187">
    <property type="entry name" value="Zn-dependent exopeptidases"/>
    <property type="match status" value="1"/>
</dbReference>
<evidence type="ECO:0000256" key="2">
    <source>
        <dbReference type="SAM" id="SignalP"/>
    </source>
</evidence>
<evidence type="ECO:0000259" key="3">
    <source>
        <dbReference type="Pfam" id="PF07687"/>
    </source>
</evidence>
<dbReference type="InterPro" id="IPR017439">
    <property type="entry name" value="Amidohydrolase"/>
</dbReference>
<dbReference type="Pfam" id="PF07687">
    <property type="entry name" value="M20_dimer"/>
    <property type="match status" value="1"/>
</dbReference>
<gene>
    <name evidence="4" type="ORF">SJ2017_0569</name>
</gene>
<dbReference type="Pfam" id="PF01546">
    <property type="entry name" value="Peptidase_M20"/>
    <property type="match status" value="1"/>
</dbReference>
<dbReference type="Gene3D" id="3.40.630.10">
    <property type="entry name" value="Zn peptidases"/>
    <property type="match status" value="1"/>
</dbReference>
<dbReference type="Proteomes" id="UP000191820">
    <property type="component" value="Chromosome"/>
</dbReference>
<organism evidence="4 5">
    <name type="scientific">Shewanella japonica</name>
    <dbReference type="NCBI Taxonomy" id="93973"/>
    <lineage>
        <taxon>Bacteria</taxon>
        <taxon>Pseudomonadati</taxon>
        <taxon>Pseudomonadota</taxon>
        <taxon>Gammaproteobacteria</taxon>
        <taxon>Alteromonadales</taxon>
        <taxon>Shewanellaceae</taxon>
        <taxon>Shewanella</taxon>
    </lineage>
</organism>
<feature type="domain" description="Peptidase M20 dimerisation" evidence="3">
    <location>
        <begin position="221"/>
        <end position="317"/>
    </location>
</feature>
<dbReference type="RefSeq" id="WP_080914819.1">
    <property type="nucleotide sequence ID" value="NZ_CP020472.1"/>
</dbReference>
<dbReference type="PANTHER" id="PTHR11014">
    <property type="entry name" value="PEPTIDASE M20 FAMILY MEMBER"/>
    <property type="match status" value="1"/>
</dbReference>
<evidence type="ECO:0000313" key="4">
    <source>
        <dbReference type="EMBL" id="ARD20907.1"/>
    </source>
</evidence>
<dbReference type="PANTHER" id="PTHR11014:SF63">
    <property type="entry name" value="METALLOPEPTIDASE, PUTATIVE (AFU_ORTHOLOGUE AFUA_6G09600)-RELATED"/>
    <property type="match status" value="1"/>
</dbReference>
<keyword evidence="2" id="KW-0732">Signal</keyword>
<accession>A0ABN4YJI1</accession>
<reference evidence="4 5" key="1">
    <citation type="submission" date="2017-03" db="EMBL/GenBank/DDBJ databases">
        <title>Genome sequencing of Shewanella japonica KCTC 22435.</title>
        <authorList>
            <person name="Kim K.M."/>
        </authorList>
    </citation>
    <scope>NUCLEOTIDE SEQUENCE [LARGE SCALE GENOMIC DNA]</scope>
    <source>
        <strain evidence="4 5">KCTC 22435</strain>
    </source>
</reference>
<dbReference type="InterPro" id="IPR036264">
    <property type="entry name" value="Bact_exopeptidase_dim_dom"/>
</dbReference>
<dbReference type="PIRSF" id="PIRSF005962">
    <property type="entry name" value="Pept_M20D_amidohydro"/>
    <property type="match status" value="1"/>
</dbReference>
<keyword evidence="5" id="KW-1185">Reference proteome</keyword>
<dbReference type="InterPro" id="IPR002933">
    <property type="entry name" value="Peptidase_M20"/>
</dbReference>
<dbReference type="Gene3D" id="3.30.70.360">
    <property type="match status" value="1"/>
</dbReference>
<evidence type="ECO:0000313" key="5">
    <source>
        <dbReference type="Proteomes" id="UP000191820"/>
    </source>
</evidence>
<dbReference type="SUPFAM" id="SSF55031">
    <property type="entry name" value="Bacterial exopeptidase dimerisation domain"/>
    <property type="match status" value="1"/>
</dbReference>
<evidence type="ECO:0000256" key="1">
    <source>
        <dbReference type="ARBA" id="ARBA00022801"/>
    </source>
</evidence>